<feature type="region of interest" description="Disordered" evidence="1">
    <location>
        <begin position="46"/>
        <end position="91"/>
    </location>
</feature>
<name>A0A328C680_9DELT</name>
<feature type="signal peptide" evidence="2">
    <location>
        <begin position="1"/>
        <end position="28"/>
    </location>
</feature>
<proteinExistence type="predicted"/>
<dbReference type="OrthoDB" id="5483130at2"/>
<dbReference type="RefSeq" id="WP_111731096.1">
    <property type="nucleotide sequence ID" value="NZ_QHKO01000010.1"/>
</dbReference>
<keyword evidence="2" id="KW-0732">Signal</keyword>
<dbReference type="Proteomes" id="UP000249169">
    <property type="component" value="Unassembled WGS sequence"/>
</dbReference>
<feature type="compositionally biased region" description="Basic and acidic residues" evidence="1">
    <location>
        <begin position="46"/>
        <end position="55"/>
    </location>
</feature>
<comment type="caution">
    <text evidence="3">The sequence shown here is derived from an EMBL/GenBank/DDBJ whole genome shotgun (WGS) entry which is preliminary data.</text>
</comment>
<evidence type="ECO:0000256" key="2">
    <source>
        <dbReference type="SAM" id="SignalP"/>
    </source>
</evidence>
<protein>
    <submittedName>
        <fullName evidence="3">Uncharacterized protein</fullName>
    </submittedName>
</protein>
<evidence type="ECO:0000313" key="3">
    <source>
        <dbReference type="EMBL" id="RAL20500.1"/>
    </source>
</evidence>
<evidence type="ECO:0000313" key="4">
    <source>
        <dbReference type="Proteomes" id="UP000249169"/>
    </source>
</evidence>
<accession>A0A328C680</accession>
<organism evidence="3 4">
    <name type="scientific">Lujinxingia litoralis</name>
    <dbReference type="NCBI Taxonomy" id="2211119"/>
    <lineage>
        <taxon>Bacteria</taxon>
        <taxon>Deltaproteobacteria</taxon>
        <taxon>Bradymonadales</taxon>
        <taxon>Lujinxingiaceae</taxon>
        <taxon>Lujinxingia</taxon>
    </lineage>
</organism>
<sequence>MLSQRFARRWPVLIYLVCAPLLSLNACSCEDEDNYFWELSEPPLDEHLDGGHPPEDVAFSDLDEEPDAPEPHSPDDWDWAFPDPQIEPEPPQWEETQWQSQVVAEGIPKVFASNDRTSVVVDRAGTVWLGYHRCDDARCITPELVIARRPVGGSWSYESIARHRGIFGLSVIHANEPLAVYLDSINSELVATQRQADGAWHAELLAHGRVGNADGFDITHDRARFYLSYAQEGRGQVEFYTYNTASPSPLWRRLRDLSPATAAAFDEGLKAGNAMDFYLIHRSMGTDFQISRYDVGNDEWTTSERDYTTQISALVYRQNGELCVSGSDPSGLVVDCGSFIDPISRRHFFENGATYYLSSMIEARDQSLFVAFHNQREHDLRLGRSPQGRWDWSSERIFDGPTYGVSTSIDHRDHVLLSYYYCPGDTCEVRLIERAP</sequence>
<dbReference type="AlphaFoldDB" id="A0A328C680"/>
<reference evidence="3 4" key="1">
    <citation type="submission" date="2018-05" db="EMBL/GenBank/DDBJ databases">
        <title>Lujinxingia marina gen. nov. sp. nov., a new facultative anaerobic member of the class Deltaproteobacteria, and proposal of Lujinxingaceae fam. nov.</title>
        <authorList>
            <person name="Li C.-M."/>
        </authorList>
    </citation>
    <scope>NUCLEOTIDE SEQUENCE [LARGE SCALE GENOMIC DNA]</scope>
    <source>
        <strain evidence="3 4">B210</strain>
    </source>
</reference>
<feature type="chain" id="PRO_5016394651" evidence="2">
    <location>
        <begin position="29"/>
        <end position="436"/>
    </location>
</feature>
<evidence type="ECO:0000256" key="1">
    <source>
        <dbReference type="SAM" id="MobiDB-lite"/>
    </source>
</evidence>
<keyword evidence="4" id="KW-1185">Reference proteome</keyword>
<gene>
    <name evidence="3" type="ORF">DL240_17015</name>
</gene>
<dbReference type="EMBL" id="QHKO01000010">
    <property type="protein sequence ID" value="RAL20500.1"/>
    <property type="molecule type" value="Genomic_DNA"/>
</dbReference>